<evidence type="ECO:0000313" key="1">
    <source>
        <dbReference type="EMBL" id="BCI67583.1"/>
    </source>
</evidence>
<gene>
    <name evidence="1" type="ORF">AAJCM20276_22070</name>
</gene>
<dbReference type="EMBL" id="AP023326">
    <property type="protein sequence ID" value="BCI67583.1"/>
    <property type="molecule type" value="Genomic_DNA"/>
</dbReference>
<dbReference type="AlphaFoldDB" id="A0A6S6PJR8"/>
<organism evidence="1 2">
    <name type="scientific">Acetobacter aceti</name>
    <dbReference type="NCBI Taxonomy" id="435"/>
    <lineage>
        <taxon>Bacteria</taxon>
        <taxon>Pseudomonadati</taxon>
        <taxon>Pseudomonadota</taxon>
        <taxon>Alphaproteobacteria</taxon>
        <taxon>Acetobacterales</taxon>
        <taxon>Acetobacteraceae</taxon>
        <taxon>Acetobacter</taxon>
        <taxon>Acetobacter subgen. Acetobacter</taxon>
    </lineage>
</organism>
<evidence type="ECO:0000313" key="2">
    <source>
        <dbReference type="Proteomes" id="UP000515220"/>
    </source>
</evidence>
<accession>A0A6S6PJR8</accession>
<protein>
    <submittedName>
        <fullName evidence="1">Uncharacterized protein</fullName>
    </submittedName>
</protein>
<reference evidence="1 2" key="1">
    <citation type="submission" date="2020-07" db="EMBL/GenBank/DDBJ databases">
        <title>Complete Genome Sequence of an acetic acid bacterium, Acetobacter aceti JCM20276.</title>
        <authorList>
            <person name="Hirose Y."/>
            <person name="Mihara H."/>
        </authorList>
    </citation>
    <scope>NUCLEOTIDE SEQUENCE [LARGE SCALE GENOMIC DNA]</scope>
    <source>
        <strain evidence="1 2">JCM20276</strain>
    </source>
</reference>
<dbReference type="Proteomes" id="UP000515220">
    <property type="component" value="Chromosome"/>
</dbReference>
<proteinExistence type="predicted"/>
<name>A0A6S6PJR8_ACEAC</name>
<sequence length="60" mass="6417">MAVLVLKDAGLAAIGNDINDLSVEAVRHRMCSMIGTLLSESARHADKARRDSELGAKIEP</sequence>